<comment type="caution">
    <text evidence="10">Lacks conserved residue(s) required for the propagation of feature annotation.</text>
</comment>
<accession>A0A0S6VTZ0</accession>
<evidence type="ECO:0000256" key="9">
    <source>
        <dbReference type="ARBA" id="ARBA00049563"/>
    </source>
</evidence>
<evidence type="ECO:0000313" key="14">
    <source>
        <dbReference type="EMBL" id="GAK50928.1"/>
    </source>
</evidence>
<dbReference type="SUPFAM" id="SSF52540">
    <property type="entry name" value="P-loop containing nucleoside triphosphate hydrolases"/>
    <property type="match status" value="2"/>
</dbReference>
<dbReference type="AlphaFoldDB" id="A0A0S6VTZ0"/>
<keyword evidence="15" id="KW-1185">Reference proteome</keyword>
<dbReference type="NCBIfam" id="TIGR00174">
    <property type="entry name" value="miaA"/>
    <property type="match status" value="1"/>
</dbReference>
<feature type="binding site" evidence="10">
    <location>
        <begin position="12"/>
        <end position="17"/>
    </location>
    <ligand>
        <name>substrate</name>
    </ligand>
</feature>
<dbReference type="InterPro" id="IPR027417">
    <property type="entry name" value="P-loop_NTPase"/>
</dbReference>
<dbReference type="Pfam" id="PF01715">
    <property type="entry name" value="IPPT"/>
    <property type="match status" value="1"/>
</dbReference>
<comment type="cofactor">
    <cofactor evidence="1 10">
        <name>Mg(2+)</name>
        <dbReference type="ChEBI" id="CHEBI:18420"/>
    </cofactor>
</comment>
<evidence type="ECO:0000256" key="5">
    <source>
        <dbReference type="ARBA" id="ARBA00022694"/>
    </source>
</evidence>
<name>A0A0S6VTZ0_9BACT</name>
<evidence type="ECO:0000256" key="11">
    <source>
        <dbReference type="RuleBase" id="RU003783"/>
    </source>
</evidence>
<gene>
    <name evidence="10" type="primary">miaA</name>
    <name evidence="14" type="ORF">U14_02170</name>
</gene>
<keyword evidence="5 10" id="KW-0819">tRNA processing</keyword>
<evidence type="ECO:0000256" key="13">
    <source>
        <dbReference type="RuleBase" id="RU003785"/>
    </source>
</evidence>
<keyword evidence="4 10" id="KW-0808">Transferase</keyword>
<feature type="site" description="Interaction with substrate tRNA" evidence="10">
    <location>
        <position position="123"/>
    </location>
</feature>
<evidence type="ECO:0000256" key="10">
    <source>
        <dbReference type="HAMAP-Rule" id="MF_00185"/>
    </source>
</evidence>
<organism evidence="14">
    <name type="scientific">Candidatus Moduliflexus flocculans</name>
    <dbReference type="NCBI Taxonomy" id="1499966"/>
    <lineage>
        <taxon>Bacteria</taxon>
        <taxon>Candidatus Moduliflexota</taxon>
        <taxon>Candidatus Moduliflexia</taxon>
        <taxon>Candidatus Moduliflexales</taxon>
        <taxon>Candidatus Moduliflexaceae</taxon>
    </lineage>
</organism>
<dbReference type="InterPro" id="IPR039657">
    <property type="entry name" value="Dimethylallyltransferase"/>
</dbReference>
<proteinExistence type="inferred from homology"/>
<keyword evidence="8 10" id="KW-0460">Magnesium</keyword>
<evidence type="ECO:0000256" key="12">
    <source>
        <dbReference type="RuleBase" id="RU003784"/>
    </source>
</evidence>
<feature type="region of interest" description="Interaction with substrate tRNA" evidence="10">
    <location>
        <begin position="35"/>
        <end position="38"/>
    </location>
</feature>
<protein>
    <recommendedName>
        <fullName evidence="10">tRNA dimethylallyltransferase</fullName>
        <ecNumber evidence="10">2.5.1.75</ecNumber>
    </recommendedName>
    <alternativeName>
        <fullName evidence="10">Dimethylallyl diphosphate:tRNA dimethylallyltransferase</fullName>
        <shortName evidence="10">DMAPP:tRNA dimethylallyltransferase</shortName>
        <shortName evidence="10">DMATase</shortName>
    </alternativeName>
    <alternativeName>
        <fullName evidence="10">Isopentenyl-diphosphate:tRNA isopentenyltransferase</fullName>
        <shortName evidence="10">IPP transferase</shortName>
        <shortName evidence="10">IPPT</shortName>
        <shortName evidence="10">IPTase</shortName>
    </alternativeName>
</protein>
<reference evidence="14" key="1">
    <citation type="journal article" date="2015" name="PeerJ">
        <title>First genomic representation of candidate bacterial phylum KSB3 points to enhanced environmental sensing as a trigger of wastewater bulking.</title>
        <authorList>
            <person name="Sekiguchi Y."/>
            <person name="Ohashi A."/>
            <person name="Parks D.H."/>
            <person name="Yamauchi T."/>
            <person name="Tyson G.W."/>
            <person name="Hugenholtz P."/>
        </authorList>
    </citation>
    <scope>NUCLEOTIDE SEQUENCE [LARGE SCALE GENOMIC DNA]</scope>
</reference>
<dbReference type="STRING" id="1499966.U14_02170"/>
<feature type="binding site" evidence="10">
    <location>
        <begin position="10"/>
        <end position="17"/>
    </location>
    <ligand>
        <name>ATP</name>
        <dbReference type="ChEBI" id="CHEBI:30616"/>
    </ligand>
</feature>
<dbReference type="FunFam" id="1.10.20.140:FF:000001">
    <property type="entry name" value="tRNA dimethylallyltransferase"/>
    <property type="match status" value="1"/>
</dbReference>
<evidence type="ECO:0000256" key="1">
    <source>
        <dbReference type="ARBA" id="ARBA00001946"/>
    </source>
</evidence>
<dbReference type="EC" id="2.5.1.75" evidence="10"/>
<dbReference type="GO" id="GO:0006400">
    <property type="term" value="P:tRNA modification"/>
    <property type="evidence" value="ECO:0007669"/>
    <property type="project" value="TreeGrafter"/>
</dbReference>
<dbReference type="PANTHER" id="PTHR11088:SF60">
    <property type="entry name" value="TRNA DIMETHYLALLYLTRANSFERASE"/>
    <property type="match status" value="1"/>
</dbReference>
<evidence type="ECO:0000256" key="4">
    <source>
        <dbReference type="ARBA" id="ARBA00022679"/>
    </source>
</evidence>
<evidence type="ECO:0000313" key="15">
    <source>
        <dbReference type="Proteomes" id="UP000030700"/>
    </source>
</evidence>
<dbReference type="HAMAP" id="MF_00185">
    <property type="entry name" value="IPP_trans"/>
    <property type="match status" value="1"/>
</dbReference>
<comment type="function">
    <text evidence="2 10 12">Catalyzes the transfer of a dimethylallyl group onto the adenine at position 37 in tRNAs that read codons beginning with uridine, leading to the formation of N6-(dimethylallyl)adenosine (i(6)A).</text>
</comment>
<comment type="subunit">
    <text evidence="10">Monomer.</text>
</comment>
<dbReference type="GO" id="GO:0005524">
    <property type="term" value="F:ATP binding"/>
    <property type="evidence" value="ECO:0007669"/>
    <property type="project" value="UniProtKB-UniRule"/>
</dbReference>
<comment type="similarity">
    <text evidence="3 10 13">Belongs to the IPP transferase family.</text>
</comment>
<dbReference type="EMBL" id="DF820456">
    <property type="protein sequence ID" value="GAK50928.1"/>
    <property type="molecule type" value="Genomic_DNA"/>
</dbReference>
<keyword evidence="6 10" id="KW-0547">Nucleotide-binding</keyword>
<dbReference type="Gene3D" id="1.10.20.140">
    <property type="match status" value="1"/>
</dbReference>
<evidence type="ECO:0000256" key="3">
    <source>
        <dbReference type="ARBA" id="ARBA00005842"/>
    </source>
</evidence>
<evidence type="ECO:0000256" key="2">
    <source>
        <dbReference type="ARBA" id="ARBA00003213"/>
    </source>
</evidence>
<feature type="site" description="Interaction with substrate tRNA" evidence="10">
    <location>
        <position position="101"/>
    </location>
</feature>
<evidence type="ECO:0000256" key="7">
    <source>
        <dbReference type="ARBA" id="ARBA00022840"/>
    </source>
</evidence>
<dbReference type="Proteomes" id="UP000030700">
    <property type="component" value="Unassembled WGS sequence"/>
</dbReference>
<comment type="catalytic activity">
    <reaction evidence="9 10 11">
        <text>adenosine(37) in tRNA + dimethylallyl diphosphate = N(6)-dimethylallyladenosine(37) in tRNA + diphosphate</text>
        <dbReference type="Rhea" id="RHEA:26482"/>
        <dbReference type="Rhea" id="RHEA-COMP:10162"/>
        <dbReference type="Rhea" id="RHEA-COMP:10375"/>
        <dbReference type="ChEBI" id="CHEBI:33019"/>
        <dbReference type="ChEBI" id="CHEBI:57623"/>
        <dbReference type="ChEBI" id="CHEBI:74411"/>
        <dbReference type="ChEBI" id="CHEBI:74415"/>
        <dbReference type="EC" id="2.5.1.75"/>
    </reaction>
</comment>
<keyword evidence="7 10" id="KW-0067">ATP-binding</keyword>
<dbReference type="Gene3D" id="3.40.50.300">
    <property type="entry name" value="P-loop containing nucleotide triphosphate hydrolases"/>
    <property type="match status" value="1"/>
</dbReference>
<sequence>MKQPLIIIAGPTGVGKTGIALEVAERVNGEIVGADSMQIYRGMDIGTAKPTREERERVPHYLIDIRSPNEEFSVAEYVKTAAAAISEIAKRDKMPVLVGGTGMYIEKLLYGLFEGPGRDETFRQDILAFADAQGNLALHHRLQQVDPETAQRLHPNDRTRIIRALEVHHLTGSPISAFQQETLTPEQCQYLTTFFVINAERDELYARINARVEGMIAAGLVEEVQELYRQGFHQNLAPLKSLGYKEIGEFLAGKCDLPSAIELIQRNTRHYAKRQLTWFRKYADARWIQRDDAIETCFHLIHHTFSTGT</sequence>
<dbReference type="GO" id="GO:0052381">
    <property type="term" value="F:tRNA dimethylallyltransferase activity"/>
    <property type="evidence" value="ECO:0007669"/>
    <property type="project" value="UniProtKB-UniRule"/>
</dbReference>
<dbReference type="InterPro" id="IPR018022">
    <property type="entry name" value="IPT"/>
</dbReference>
<evidence type="ECO:0000256" key="6">
    <source>
        <dbReference type="ARBA" id="ARBA00022741"/>
    </source>
</evidence>
<dbReference type="HOGENOM" id="CLU_032616_0_1_0"/>
<dbReference type="PANTHER" id="PTHR11088">
    <property type="entry name" value="TRNA DIMETHYLALLYLTRANSFERASE"/>
    <property type="match status" value="1"/>
</dbReference>
<evidence type="ECO:0000256" key="8">
    <source>
        <dbReference type="ARBA" id="ARBA00022842"/>
    </source>
</evidence>